<keyword evidence="2" id="KW-0812">Transmembrane</keyword>
<evidence type="ECO:0000313" key="3">
    <source>
        <dbReference type="EnsemblMetazoa" id="BGLB037127-PA"/>
    </source>
</evidence>
<evidence type="ECO:0000256" key="2">
    <source>
        <dbReference type="SAM" id="Phobius"/>
    </source>
</evidence>
<feature type="compositionally biased region" description="Basic and acidic residues" evidence="1">
    <location>
        <begin position="71"/>
        <end position="101"/>
    </location>
</feature>
<sequence length="123" mass="14553">MSWWRHSGWKYSHYPKPYGPYYYYHLSRHCRRGSMFGRLFFFLVGVYTGVVANQRYRIPEAPTPCCGRRRTSSESDKDTKSKLDDFPEIKEAMEKLKALERRYRKNPPNEDGPENPPTPPTTS</sequence>
<keyword evidence="2" id="KW-0472">Membrane</keyword>
<organism evidence="3 4">
    <name type="scientific">Biomphalaria glabrata</name>
    <name type="common">Bloodfluke planorb</name>
    <name type="synonym">Freshwater snail</name>
    <dbReference type="NCBI Taxonomy" id="6526"/>
    <lineage>
        <taxon>Eukaryota</taxon>
        <taxon>Metazoa</taxon>
        <taxon>Spiralia</taxon>
        <taxon>Lophotrochozoa</taxon>
        <taxon>Mollusca</taxon>
        <taxon>Gastropoda</taxon>
        <taxon>Heterobranchia</taxon>
        <taxon>Euthyneura</taxon>
        <taxon>Panpulmonata</taxon>
        <taxon>Hygrophila</taxon>
        <taxon>Lymnaeoidea</taxon>
        <taxon>Planorbidae</taxon>
        <taxon>Biomphalaria</taxon>
    </lineage>
</organism>
<feature type="compositionally biased region" description="Pro residues" evidence="1">
    <location>
        <begin position="114"/>
        <end position="123"/>
    </location>
</feature>
<protein>
    <submittedName>
        <fullName evidence="3">Uncharacterized protein</fullName>
    </submittedName>
</protein>
<dbReference type="AlphaFoldDB" id="A0A2C9M0K5"/>
<feature type="transmembrane region" description="Helical" evidence="2">
    <location>
        <begin position="35"/>
        <end position="52"/>
    </location>
</feature>
<name>A0A2C9M0K5_BIOGL</name>
<dbReference type="Proteomes" id="UP000076420">
    <property type="component" value="Unassembled WGS sequence"/>
</dbReference>
<evidence type="ECO:0000256" key="1">
    <source>
        <dbReference type="SAM" id="MobiDB-lite"/>
    </source>
</evidence>
<proteinExistence type="predicted"/>
<dbReference type="KEGG" id="bgt:106055085"/>
<dbReference type="VEuPathDB" id="VectorBase:BGLB037127"/>
<feature type="region of interest" description="Disordered" evidence="1">
    <location>
        <begin position="60"/>
        <end position="123"/>
    </location>
</feature>
<gene>
    <name evidence="3" type="primary">106055085</name>
</gene>
<accession>A0A2C9M0K5</accession>
<dbReference type="EnsemblMetazoa" id="BGLB037127-RA">
    <property type="protein sequence ID" value="BGLB037127-PA"/>
    <property type="gene ID" value="BGLB037127"/>
</dbReference>
<reference evidence="3" key="1">
    <citation type="submission" date="2020-05" db="UniProtKB">
        <authorList>
            <consortium name="EnsemblMetazoa"/>
        </authorList>
    </citation>
    <scope>IDENTIFICATION</scope>
    <source>
        <strain evidence="3">BB02</strain>
    </source>
</reference>
<evidence type="ECO:0000313" key="4">
    <source>
        <dbReference type="Proteomes" id="UP000076420"/>
    </source>
</evidence>
<keyword evidence="2" id="KW-1133">Transmembrane helix</keyword>